<evidence type="ECO:0000313" key="1">
    <source>
        <dbReference type="EMBL" id="SOK59265.1"/>
    </source>
</evidence>
<organism evidence="1 2">
    <name type="scientific">Yersinia phage fHe-Yen9-03</name>
    <dbReference type="NCBI Taxonomy" id="2052743"/>
    <lineage>
        <taxon>Viruses</taxon>
        <taxon>Duplodnaviria</taxon>
        <taxon>Heunggongvirae</taxon>
        <taxon>Uroviricota</taxon>
        <taxon>Caudoviricetes</taxon>
        <taxon>Eneladusvirus</taxon>
        <taxon>Eneladusvirus Yen904</taxon>
    </lineage>
</organism>
<proteinExistence type="predicted"/>
<dbReference type="Proteomes" id="UP000241364">
    <property type="component" value="Chromosome i"/>
</dbReference>
<accession>A0A2C9CZR4</accession>
<name>A0A2C9CZR4_9CAUD</name>
<reference evidence="2" key="1">
    <citation type="submission" date="2017-10" db="EMBL/GenBank/DDBJ databases">
        <authorList>
            <person name="Skurnik M."/>
        </authorList>
    </citation>
    <scope>NUCLEOTIDE SEQUENCE [LARGE SCALE GENOMIC DNA]</scope>
    <source>
        <strain evidence="2">fHe-Yen9-03</strain>
    </source>
</reference>
<dbReference type="EMBL" id="LT960552">
    <property type="protein sequence ID" value="SOK59265.1"/>
    <property type="molecule type" value="Genomic_DNA"/>
</dbReference>
<protein>
    <submittedName>
        <fullName evidence="1">Uncharacterized protein</fullName>
    </submittedName>
</protein>
<gene>
    <name evidence="1" type="primary">g457</name>
</gene>
<evidence type="ECO:0000313" key="2">
    <source>
        <dbReference type="Proteomes" id="UP000241364"/>
    </source>
</evidence>
<sequence>MLNKEKYITVKNTWKLEKEHNIFDHVVYNVIRGLPSDNGFAPITDKGKLQANNNDPYNMYNYAVLELHYELNEKRYNYEKTVQHYSKLFGIEFTPELIEVVLTLIKVK</sequence>